<name>A0AA41X4Q5_9ALTE</name>
<gene>
    <name evidence="1" type="ORF">NLF92_10840</name>
</gene>
<dbReference type="SUPFAM" id="SSF48371">
    <property type="entry name" value="ARM repeat"/>
    <property type="match status" value="1"/>
</dbReference>
<organism evidence="1 2">
    <name type="scientific">Opacimonas viscosa</name>
    <dbReference type="NCBI Taxonomy" id="2961944"/>
    <lineage>
        <taxon>Bacteria</taxon>
        <taxon>Pseudomonadati</taxon>
        <taxon>Pseudomonadota</taxon>
        <taxon>Gammaproteobacteria</taxon>
        <taxon>Alteromonadales</taxon>
        <taxon>Alteromonadaceae</taxon>
        <taxon>Opacimonas</taxon>
    </lineage>
</organism>
<comment type="caution">
    <text evidence="1">The sequence shown here is derived from an EMBL/GenBank/DDBJ whole genome shotgun (WGS) entry which is preliminary data.</text>
</comment>
<dbReference type="EMBL" id="JANATA010000021">
    <property type="protein sequence ID" value="MCP3429441.1"/>
    <property type="molecule type" value="Genomic_DNA"/>
</dbReference>
<dbReference type="RefSeq" id="WP_254101777.1">
    <property type="nucleotide sequence ID" value="NZ_JANATA010000021.1"/>
</dbReference>
<protein>
    <submittedName>
        <fullName evidence="1">HEAT repeat domain-containing protein</fullName>
    </submittedName>
</protein>
<dbReference type="Pfam" id="PF13646">
    <property type="entry name" value="HEAT_2"/>
    <property type="match status" value="1"/>
</dbReference>
<evidence type="ECO:0000313" key="1">
    <source>
        <dbReference type="EMBL" id="MCP3429441.1"/>
    </source>
</evidence>
<reference evidence="1" key="1">
    <citation type="submission" date="2022-07" db="EMBL/GenBank/DDBJ databases">
        <title>Characterization of the Novel Bacterium Alteromonas immobilis LMIT006 and Alteromonas gregis LMIT007.</title>
        <authorList>
            <person name="Lin X."/>
        </authorList>
    </citation>
    <scope>NUCLEOTIDE SEQUENCE</scope>
    <source>
        <strain evidence="1">LMIT007</strain>
    </source>
</reference>
<dbReference type="Proteomes" id="UP001165413">
    <property type="component" value="Unassembled WGS sequence"/>
</dbReference>
<dbReference type="Gene3D" id="1.25.10.10">
    <property type="entry name" value="Leucine-rich Repeat Variant"/>
    <property type="match status" value="1"/>
</dbReference>
<dbReference type="AlphaFoldDB" id="A0AA41X4Q5"/>
<accession>A0AA41X4Q5</accession>
<proteinExistence type="predicted"/>
<evidence type="ECO:0000313" key="2">
    <source>
        <dbReference type="Proteomes" id="UP001165413"/>
    </source>
</evidence>
<keyword evidence="2" id="KW-1185">Reference proteome</keyword>
<dbReference type="InterPro" id="IPR016024">
    <property type="entry name" value="ARM-type_fold"/>
</dbReference>
<dbReference type="InterPro" id="IPR011989">
    <property type="entry name" value="ARM-like"/>
</dbReference>
<sequence>MGLRKTSTNIALPDENVENENREVPRDFTQLKFQILSLEPSERRWAARDLGNHPEGVPILLETLETETVVPVLDAIFTSLQKHPTHECVNGLIRFLSSEDASVRNNAIEVLQSMPNALETHILSLLNHPDSDVRIFAIDILQQLVHQNAPEWLKSVLLDETHVNVVATAVDRIVEIGDSSILPTLERVAQRFAQHDYIQFAVNTAIERIKEDTYA</sequence>